<proteinExistence type="predicted"/>
<evidence type="ECO:0000256" key="2">
    <source>
        <dbReference type="ARBA" id="ARBA00023274"/>
    </source>
</evidence>
<dbReference type="STRING" id="679926.Mpet_0868"/>
<dbReference type="KEGG" id="mpi:Mpet_0868"/>
<dbReference type="Gene3D" id="3.30.70.330">
    <property type="match status" value="1"/>
</dbReference>
<gene>
    <name evidence="4" type="ordered locus">Mpet_0868</name>
</gene>
<name>E1RJC0_METP4</name>
<dbReference type="Proteomes" id="UP000006565">
    <property type="component" value="Chromosome"/>
</dbReference>
<keyword evidence="2" id="KW-0687">Ribonucleoprotein</keyword>
<evidence type="ECO:0000256" key="1">
    <source>
        <dbReference type="ARBA" id="ARBA00022980"/>
    </source>
</evidence>
<dbReference type="InterPro" id="IPR012677">
    <property type="entry name" value="Nucleotide-bd_a/b_plait_sf"/>
</dbReference>
<organism evidence="4 5">
    <name type="scientific">Methanolacinia petrolearia (strain DSM 11571 / OCM 486 / SEBR 4847)</name>
    <name type="common">Methanoplanus petrolearius</name>
    <dbReference type="NCBI Taxonomy" id="679926"/>
    <lineage>
        <taxon>Archaea</taxon>
        <taxon>Methanobacteriati</taxon>
        <taxon>Methanobacteriota</taxon>
        <taxon>Stenosarchaea group</taxon>
        <taxon>Methanomicrobia</taxon>
        <taxon>Methanomicrobiales</taxon>
        <taxon>Methanomicrobiaceae</taxon>
        <taxon>Methanolacinia</taxon>
    </lineage>
</organism>
<dbReference type="SUPFAM" id="SSF54189">
    <property type="entry name" value="Ribosomal proteins S24e, L23 and L15e"/>
    <property type="match status" value="1"/>
</dbReference>
<dbReference type="Pfam" id="PF01282">
    <property type="entry name" value="Ribosomal_S24e"/>
    <property type="match status" value="1"/>
</dbReference>
<dbReference type="GO" id="GO:0003735">
    <property type="term" value="F:structural constituent of ribosome"/>
    <property type="evidence" value="ECO:0007669"/>
    <property type="project" value="InterPro"/>
</dbReference>
<protein>
    <recommendedName>
        <fullName evidence="3">30S ribosomal protein S24e</fullName>
    </recommendedName>
</protein>
<keyword evidence="5" id="KW-1185">Reference proteome</keyword>
<evidence type="ECO:0000313" key="5">
    <source>
        <dbReference type="Proteomes" id="UP000006565"/>
    </source>
</evidence>
<sequence length="85" mass="9846">MGTIDIEFKKYEENPDMNRKEIEFVLSFEGSIPSRKEILDEISACYGSEPGLVFLEKLRPVRKQMKANGRARIYDDAASLKKFEK</sequence>
<dbReference type="GO" id="GO:1990904">
    <property type="term" value="C:ribonucleoprotein complex"/>
    <property type="evidence" value="ECO:0007669"/>
    <property type="project" value="UniProtKB-KW"/>
</dbReference>
<dbReference type="GO" id="GO:0006412">
    <property type="term" value="P:translation"/>
    <property type="evidence" value="ECO:0007669"/>
    <property type="project" value="InterPro"/>
</dbReference>
<keyword evidence="1" id="KW-0689">Ribosomal protein</keyword>
<dbReference type="InterPro" id="IPR012678">
    <property type="entry name" value="Ribosomal_uL23/eL15/eS24_sf"/>
</dbReference>
<evidence type="ECO:0000256" key="3">
    <source>
        <dbReference type="ARBA" id="ARBA00035358"/>
    </source>
</evidence>
<dbReference type="GeneID" id="9743326"/>
<dbReference type="RefSeq" id="WP_013328816.1">
    <property type="nucleotide sequence ID" value="NC_014507.1"/>
</dbReference>
<dbReference type="AlphaFoldDB" id="E1RJC0"/>
<accession>E1RJC0</accession>
<dbReference type="HOGENOM" id="CLU_107248_3_1_2"/>
<dbReference type="InterPro" id="IPR001976">
    <property type="entry name" value="Ribosomal_eS24"/>
</dbReference>
<evidence type="ECO:0000313" key="4">
    <source>
        <dbReference type="EMBL" id="ADN35638.1"/>
    </source>
</evidence>
<reference evidence="4 5" key="1">
    <citation type="journal article" date="2010" name="Stand. Genomic Sci.">
        <title>Complete genome sequence of Methanoplanus petrolearius type strain (SEBR 4847).</title>
        <authorList>
            <person name="Brambilla E."/>
            <person name="Djao O.D."/>
            <person name="Daligault H."/>
            <person name="Lapidus A."/>
            <person name="Lucas S."/>
            <person name="Hammon N."/>
            <person name="Nolan M."/>
            <person name="Tice H."/>
            <person name="Cheng J.F."/>
            <person name="Han C."/>
            <person name="Tapia R."/>
            <person name="Goodwin L."/>
            <person name="Pitluck S."/>
            <person name="Liolios K."/>
            <person name="Ivanova N."/>
            <person name="Mavromatis K."/>
            <person name="Mikhailova N."/>
            <person name="Pati A."/>
            <person name="Chen A."/>
            <person name="Palaniappan K."/>
            <person name="Land M."/>
            <person name="Hauser L."/>
            <person name="Chang Y.J."/>
            <person name="Jeffries C.D."/>
            <person name="Rohde M."/>
            <person name="Spring S."/>
            <person name="Sikorski J."/>
            <person name="Goker M."/>
            <person name="Woyke T."/>
            <person name="Bristow J."/>
            <person name="Eisen J.A."/>
            <person name="Markowitz V."/>
            <person name="Hugenholtz P."/>
            <person name="Kyrpides N.C."/>
            <person name="Klenk H.P."/>
        </authorList>
    </citation>
    <scope>NUCLEOTIDE SEQUENCE [LARGE SCALE GENOMIC DNA]</scope>
    <source>
        <strain evidence="5">DSM 11571 / OCM 486 / SEBR 4847</strain>
    </source>
</reference>
<dbReference type="OrthoDB" id="27533at2157"/>
<dbReference type="eggNOG" id="arCOG04182">
    <property type="taxonomic scope" value="Archaea"/>
</dbReference>
<dbReference type="GO" id="GO:0005840">
    <property type="term" value="C:ribosome"/>
    <property type="evidence" value="ECO:0007669"/>
    <property type="project" value="UniProtKB-KW"/>
</dbReference>
<dbReference type="EMBL" id="CP002117">
    <property type="protein sequence ID" value="ADN35638.1"/>
    <property type="molecule type" value="Genomic_DNA"/>
</dbReference>